<dbReference type="Proteomes" id="UP001378188">
    <property type="component" value="Unassembled WGS sequence"/>
</dbReference>
<comment type="subcellular location">
    <subcellularLocation>
        <location evidence="1 7">Cytoplasm</location>
    </subcellularLocation>
</comment>
<keyword evidence="9" id="KW-1185">Reference proteome</keyword>
<dbReference type="PANTHER" id="PTHR11579:SF0">
    <property type="entry name" value="PROTEIN-L-ISOASPARTATE(D-ASPARTATE) O-METHYLTRANSFERASE"/>
    <property type="match status" value="1"/>
</dbReference>
<comment type="similarity">
    <text evidence="2 7">Belongs to the methyltransferase superfamily. L-isoaspartyl/D-aspartyl protein methyltransferase family.</text>
</comment>
<dbReference type="CDD" id="cd02440">
    <property type="entry name" value="AdoMet_MTases"/>
    <property type="match status" value="1"/>
</dbReference>
<dbReference type="HAMAP" id="MF_00090">
    <property type="entry name" value="PIMT"/>
    <property type="match status" value="1"/>
</dbReference>
<dbReference type="RefSeq" id="WP_340331000.1">
    <property type="nucleotide sequence ID" value="NZ_JAZHOF010000007.1"/>
</dbReference>
<keyword evidence="6 7" id="KW-0949">S-adenosyl-L-methionine</keyword>
<dbReference type="InterPro" id="IPR000682">
    <property type="entry name" value="PCMT"/>
</dbReference>
<evidence type="ECO:0000256" key="2">
    <source>
        <dbReference type="ARBA" id="ARBA00005369"/>
    </source>
</evidence>
<dbReference type="NCBIfam" id="NF001453">
    <property type="entry name" value="PRK00312.1"/>
    <property type="match status" value="1"/>
</dbReference>
<accession>A0AAW9RWG7</accession>
<comment type="catalytic activity">
    <reaction evidence="7">
        <text>[protein]-L-isoaspartate + S-adenosyl-L-methionine = [protein]-L-isoaspartate alpha-methyl ester + S-adenosyl-L-homocysteine</text>
        <dbReference type="Rhea" id="RHEA:12705"/>
        <dbReference type="Rhea" id="RHEA-COMP:12143"/>
        <dbReference type="Rhea" id="RHEA-COMP:12144"/>
        <dbReference type="ChEBI" id="CHEBI:57856"/>
        <dbReference type="ChEBI" id="CHEBI:59789"/>
        <dbReference type="ChEBI" id="CHEBI:90596"/>
        <dbReference type="ChEBI" id="CHEBI:90598"/>
        <dbReference type="EC" id="2.1.1.77"/>
    </reaction>
</comment>
<dbReference type="Pfam" id="PF01135">
    <property type="entry name" value="PCMT"/>
    <property type="match status" value="1"/>
</dbReference>
<comment type="caution">
    <text evidence="8">The sequence shown here is derived from an EMBL/GenBank/DDBJ whole genome shotgun (WGS) entry which is preliminary data.</text>
</comment>
<dbReference type="EMBL" id="JAZHOF010000007">
    <property type="protein sequence ID" value="MEJ8573304.1"/>
    <property type="molecule type" value="Genomic_DNA"/>
</dbReference>
<evidence type="ECO:0000256" key="6">
    <source>
        <dbReference type="ARBA" id="ARBA00022691"/>
    </source>
</evidence>
<keyword evidence="3 7" id="KW-0963">Cytoplasm</keyword>
<dbReference type="NCBIfam" id="TIGR00080">
    <property type="entry name" value="pimt"/>
    <property type="match status" value="1"/>
</dbReference>
<dbReference type="InterPro" id="IPR029063">
    <property type="entry name" value="SAM-dependent_MTases_sf"/>
</dbReference>
<comment type="function">
    <text evidence="7">Catalyzes the methyl esterification of L-isoaspartyl residues in peptides and proteins that result from spontaneous decomposition of normal L-aspartyl and L-asparaginyl residues. It plays a role in the repair and/or degradation of damaged proteins.</text>
</comment>
<evidence type="ECO:0000256" key="5">
    <source>
        <dbReference type="ARBA" id="ARBA00022679"/>
    </source>
</evidence>
<keyword evidence="5 7" id="KW-0808">Transferase</keyword>
<gene>
    <name evidence="7" type="primary">pcm</name>
    <name evidence="8" type="ORF">V3328_17565</name>
</gene>
<evidence type="ECO:0000256" key="3">
    <source>
        <dbReference type="ARBA" id="ARBA00022490"/>
    </source>
</evidence>
<dbReference type="AlphaFoldDB" id="A0AAW9RWG7"/>
<reference evidence="8 9" key="1">
    <citation type="submission" date="2024-02" db="EMBL/GenBank/DDBJ databases">
        <title>Genome analysis and characterization of Microbaculum marinisediminis sp. nov., isolated from marine sediment.</title>
        <authorList>
            <person name="Du Z.-J."/>
            <person name="Ye Y.-Q."/>
            <person name="Zhang Z.-R."/>
            <person name="Yuan S.-M."/>
            <person name="Zhang X.-Y."/>
        </authorList>
    </citation>
    <scope>NUCLEOTIDE SEQUENCE [LARGE SCALE GENOMIC DNA]</scope>
    <source>
        <strain evidence="8 9">SDUM1044001</strain>
    </source>
</reference>
<organism evidence="8 9">
    <name type="scientific">Microbaculum marinum</name>
    <dbReference type="NCBI Taxonomy" id="1764581"/>
    <lineage>
        <taxon>Bacteria</taxon>
        <taxon>Pseudomonadati</taxon>
        <taxon>Pseudomonadota</taxon>
        <taxon>Alphaproteobacteria</taxon>
        <taxon>Hyphomicrobiales</taxon>
        <taxon>Tepidamorphaceae</taxon>
        <taxon>Microbaculum</taxon>
    </lineage>
</organism>
<name>A0AAW9RWG7_9HYPH</name>
<dbReference type="GO" id="GO:0005737">
    <property type="term" value="C:cytoplasm"/>
    <property type="evidence" value="ECO:0007669"/>
    <property type="project" value="UniProtKB-SubCell"/>
</dbReference>
<dbReference type="EC" id="2.1.1.77" evidence="7"/>
<proteinExistence type="inferred from homology"/>
<feature type="active site" evidence="7">
    <location>
        <position position="71"/>
    </location>
</feature>
<dbReference type="GO" id="GO:0004719">
    <property type="term" value="F:protein-L-isoaspartate (D-aspartate) O-methyltransferase activity"/>
    <property type="evidence" value="ECO:0007669"/>
    <property type="project" value="UniProtKB-UniRule"/>
</dbReference>
<dbReference type="Gene3D" id="3.40.50.150">
    <property type="entry name" value="Vaccinia Virus protein VP39"/>
    <property type="match status" value="1"/>
</dbReference>
<evidence type="ECO:0000313" key="9">
    <source>
        <dbReference type="Proteomes" id="UP001378188"/>
    </source>
</evidence>
<protein>
    <recommendedName>
        <fullName evidence="7">Protein-L-isoaspartate O-methyltransferase</fullName>
        <ecNumber evidence="7">2.1.1.77</ecNumber>
    </recommendedName>
    <alternativeName>
        <fullName evidence="7">L-isoaspartyl protein carboxyl methyltransferase</fullName>
    </alternativeName>
    <alternativeName>
        <fullName evidence="7">Protein L-isoaspartyl methyltransferase</fullName>
    </alternativeName>
    <alternativeName>
        <fullName evidence="7">Protein-beta-aspartate methyltransferase</fullName>
        <shortName evidence="7">PIMT</shortName>
    </alternativeName>
</protein>
<dbReference type="SUPFAM" id="SSF53335">
    <property type="entry name" value="S-adenosyl-L-methionine-dependent methyltransferases"/>
    <property type="match status" value="1"/>
</dbReference>
<evidence type="ECO:0000313" key="8">
    <source>
        <dbReference type="EMBL" id="MEJ8573304.1"/>
    </source>
</evidence>
<evidence type="ECO:0000256" key="1">
    <source>
        <dbReference type="ARBA" id="ARBA00004496"/>
    </source>
</evidence>
<dbReference type="PANTHER" id="PTHR11579">
    <property type="entry name" value="PROTEIN-L-ISOASPARTATE O-METHYLTRANSFERASE"/>
    <property type="match status" value="1"/>
</dbReference>
<dbReference type="GO" id="GO:0032259">
    <property type="term" value="P:methylation"/>
    <property type="evidence" value="ECO:0007669"/>
    <property type="project" value="UniProtKB-KW"/>
</dbReference>
<dbReference type="PROSITE" id="PS01279">
    <property type="entry name" value="PCMT"/>
    <property type="match status" value="1"/>
</dbReference>
<evidence type="ECO:0000256" key="4">
    <source>
        <dbReference type="ARBA" id="ARBA00022603"/>
    </source>
</evidence>
<dbReference type="GO" id="GO:0030091">
    <property type="term" value="P:protein repair"/>
    <property type="evidence" value="ECO:0007669"/>
    <property type="project" value="UniProtKB-UniRule"/>
</dbReference>
<dbReference type="FunFam" id="3.40.50.150:FF:000010">
    <property type="entry name" value="Protein-L-isoaspartate O-methyltransferase"/>
    <property type="match status" value="1"/>
</dbReference>
<sequence>MIGDGDDFGGLDEGRISVARLIMGLRSQGIRDPRVLKAIETVPRNRFLETSYAELAYEDRSLPIQCGQTISQPFVVAYMTETLKVTDRDKVLEVGTGSGYQAAVLAKLCRRVYTIERYRTLHKVAEERFRDLGISNVTAMVGDGMKGWPAQAPFDKIIVTAAAEDIPQDLVDQLKIGGIMVIPVGPVGGVQFLHRIVRTEDGYRDDTLIGVRFVPLVPGKAEQL</sequence>
<keyword evidence="4 7" id="KW-0489">Methyltransferase</keyword>
<evidence type="ECO:0000256" key="7">
    <source>
        <dbReference type="HAMAP-Rule" id="MF_00090"/>
    </source>
</evidence>